<evidence type="ECO:0000256" key="1">
    <source>
        <dbReference type="SAM" id="SignalP"/>
    </source>
</evidence>
<name>A0A9D4BEV2_DREPO</name>
<reference evidence="2" key="1">
    <citation type="journal article" date="2019" name="bioRxiv">
        <title>The Genome of the Zebra Mussel, Dreissena polymorpha: A Resource for Invasive Species Research.</title>
        <authorList>
            <person name="McCartney M.A."/>
            <person name="Auch B."/>
            <person name="Kono T."/>
            <person name="Mallez S."/>
            <person name="Zhang Y."/>
            <person name="Obille A."/>
            <person name="Becker A."/>
            <person name="Abrahante J.E."/>
            <person name="Garbe J."/>
            <person name="Badalamenti J.P."/>
            <person name="Herman A."/>
            <person name="Mangelson H."/>
            <person name="Liachko I."/>
            <person name="Sullivan S."/>
            <person name="Sone E.D."/>
            <person name="Koren S."/>
            <person name="Silverstein K.A.T."/>
            <person name="Beckman K.B."/>
            <person name="Gohl D.M."/>
        </authorList>
    </citation>
    <scope>NUCLEOTIDE SEQUENCE</scope>
    <source>
        <strain evidence="2">Duluth1</strain>
        <tissue evidence="2">Whole animal</tissue>
    </source>
</reference>
<keyword evidence="1" id="KW-0732">Signal</keyword>
<evidence type="ECO:0000313" key="3">
    <source>
        <dbReference type="Proteomes" id="UP000828390"/>
    </source>
</evidence>
<gene>
    <name evidence="2" type="ORF">DPMN_193946</name>
</gene>
<evidence type="ECO:0000313" key="2">
    <source>
        <dbReference type="EMBL" id="KAH3692133.1"/>
    </source>
</evidence>
<feature type="signal peptide" evidence="1">
    <location>
        <begin position="1"/>
        <end position="26"/>
    </location>
</feature>
<dbReference type="Proteomes" id="UP000828390">
    <property type="component" value="Unassembled WGS sequence"/>
</dbReference>
<reference evidence="2" key="2">
    <citation type="submission" date="2020-11" db="EMBL/GenBank/DDBJ databases">
        <authorList>
            <person name="McCartney M.A."/>
            <person name="Auch B."/>
            <person name="Kono T."/>
            <person name="Mallez S."/>
            <person name="Becker A."/>
            <person name="Gohl D.M."/>
            <person name="Silverstein K.A.T."/>
            <person name="Koren S."/>
            <person name="Bechman K.B."/>
            <person name="Herman A."/>
            <person name="Abrahante J.E."/>
            <person name="Garbe J."/>
        </authorList>
    </citation>
    <scope>NUCLEOTIDE SEQUENCE</scope>
    <source>
        <strain evidence="2">Duluth1</strain>
        <tissue evidence="2">Whole animal</tissue>
    </source>
</reference>
<proteinExistence type="predicted"/>
<dbReference type="AlphaFoldDB" id="A0A9D4BEV2"/>
<sequence>MPWWARNRKLCRICSSCFRLSAFSLACPTDSVFLTSRIVAGSVTSSLTASLWHSLSSCFRNFLVPRFPVGEAFTDEADVYLRFADLARLLGRHEEMAECKVPALKRITLLMQ</sequence>
<dbReference type="EMBL" id="JAIWYP010000025">
    <property type="protein sequence ID" value="KAH3692133.1"/>
    <property type="molecule type" value="Genomic_DNA"/>
</dbReference>
<feature type="chain" id="PRO_5039192838" evidence="1">
    <location>
        <begin position="27"/>
        <end position="112"/>
    </location>
</feature>
<protein>
    <submittedName>
        <fullName evidence="2">Uncharacterized protein</fullName>
    </submittedName>
</protein>
<organism evidence="2 3">
    <name type="scientific">Dreissena polymorpha</name>
    <name type="common">Zebra mussel</name>
    <name type="synonym">Mytilus polymorpha</name>
    <dbReference type="NCBI Taxonomy" id="45954"/>
    <lineage>
        <taxon>Eukaryota</taxon>
        <taxon>Metazoa</taxon>
        <taxon>Spiralia</taxon>
        <taxon>Lophotrochozoa</taxon>
        <taxon>Mollusca</taxon>
        <taxon>Bivalvia</taxon>
        <taxon>Autobranchia</taxon>
        <taxon>Heteroconchia</taxon>
        <taxon>Euheterodonta</taxon>
        <taxon>Imparidentia</taxon>
        <taxon>Neoheterodontei</taxon>
        <taxon>Myida</taxon>
        <taxon>Dreissenoidea</taxon>
        <taxon>Dreissenidae</taxon>
        <taxon>Dreissena</taxon>
    </lineage>
</organism>
<keyword evidence="3" id="KW-1185">Reference proteome</keyword>
<comment type="caution">
    <text evidence="2">The sequence shown here is derived from an EMBL/GenBank/DDBJ whole genome shotgun (WGS) entry which is preliminary data.</text>
</comment>
<accession>A0A9D4BEV2</accession>